<evidence type="ECO:0000256" key="8">
    <source>
        <dbReference type="ARBA" id="ARBA00022692"/>
    </source>
</evidence>
<evidence type="ECO:0000256" key="1">
    <source>
        <dbReference type="ARBA" id="ARBA00004429"/>
    </source>
</evidence>
<dbReference type="OrthoDB" id="9813411at2"/>
<keyword evidence="7 12" id="KW-0132">Cell division</keyword>
<accession>I3CF77</accession>
<dbReference type="GO" id="GO:0032153">
    <property type="term" value="C:cell division site"/>
    <property type="evidence" value="ECO:0007669"/>
    <property type="project" value="TreeGrafter"/>
</dbReference>
<reference evidence="17 18" key="1">
    <citation type="submission" date="2011-11" db="EMBL/GenBank/DDBJ databases">
        <title>Improved High-Quality Draft sequence of Beggiatoa alba B18lD.</title>
        <authorList>
            <consortium name="US DOE Joint Genome Institute"/>
            <person name="Lucas S."/>
            <person name="Han J."/>
            <person name="Lapidus A."/>
            <person name="Cheng J.-F."/>
            <person name="Goodwin L."/>
            <person name="Pitluck S."/>
            <person name="Peters L."/>
            <person name="Mikhailova N."/>
            <person name="Held B."/>
            <person name="Detter J.C."/>
            <person name="Han C."/>
            <person name="Tapia R."/>
            <person name="Land M."/>
            <person name="Hauser L."/>
            <person name="Kyrpides N."/>
            <person name="Ivanova N."/>
            <person name="Pagani I."/>
            <person name="Samuel K."/>
            <person name="Teske A."/>
            <person name="Mueller J."/>
            <person name="Woyke T."/>
        </authorList>
    </citation>
    <scope>NUCLEOTIDE SEQUENCE [LARGE SCALE GENOMIC DNA]</scope>
    <source>
        <strain evidence="17 18">B18LD</strain>
    </source>
</reference>
<dbReference type="InterPro" id="IPR040690">
    <property type="entry name" value="FtsX_ECD"/>
</dbReference>
<comment type="subcellular location">
    <subcellularLocation>
        <location evidence="1">Cell inner membrane</location>
        <topology evidence="1">Multi-pass membrane protein</topology>
    </subcellularLocation>
</comment>
<keyword evidence="10 12" id="KW-0472">Membrane</keyword>
<dbReference type="InterPro" id="IPR004513">
    <property type="entry name" value="FtsX"/>
</dbReference>
<dbReference type="Pfam" id="PF02687">
    <property type="entry name" value="FtsX"/>
    <property type="match status" value="1"/>
</dbReference>
<dbReference type="InterPro" id="IPR003838">
    <property type="entry name" value="ABC3_permease_C"/>
</dbReference>
<evidence type="ECO:0000313" key="18">
    <source>
        <dbReference type="Proteomes" id="UP000005744"/>
    </source>
</evidence>
<protein>
    <recommendedName>
        <fullName evidence="4 12">Cell division protein FtsX</fullName>
    </recommendedName>
</protein>
<dbReference type="eggNOG" id="COG2177">
    <property type="taxonomic scope" value="Bacteria"/>
</dbReference>
<evidence type="ECO:0000256" key="7">
    <source>
        <dbReference type="ARBA" id="ARBA00022618"/>
    </source>
</evidence>
<dbReference type="GO" id="GO:0051301">
    <property type="term" value="P:cell division"/>
    <property type="evidence" value="ECO:0007669"/>
    <property type="project" value="UniProtKB-KW"/>
</dbReference>
<dbReference type="EMBL" id="JH600070">
    <property type="protein sequence ID" value="EIJ42270.1"/>
    <property type="molecule type" value="Genomic_DNA"/>
</dbReference>
<feature type="domain" description="ABC3 transporter permease C-terminal" evidence="15">
    <location>
        <begin position="217"/>
        <end position="332"/>
    </location>
</feature>
<name>I3CF77_9GAMM</name>
<organism evidence="17 18">
    <name type="scientific">Beggiatoa alba B18LD</name>
    <dbReference type="NCBI Taxonomy" id="395493"/>
    <lineage>
        <taxon>Bacteria</taxon>
        <taxon>Pseudomonadati</taxon>
        <taxon>Pseudomonadota</taxon>
        <taxon>Gammaproteobacteria</taxon>
        <taxon>Thiotrichales</taxon>
        <taxon>Thiotrichaceae</taxon>
        <taxon>Beggiatoa</taxon>
    </lineage>
</organism>
<evidence type="ECO:0000256" key="4">
    <source>
        <dbReference type="ARBA" id="ARBA00021907"/>
    </source>
</evidence>
<keyword evidence="5 12" id="KW-1003">Cell membrane</keyword>
<evidence type="ECO:0000259" key="16">
    <source>
        <dbReference type="Pfam" id="PF18075"/>
    </source>
</evidence>
<dbReference type="Pfam" id="PF18075">
    <property type="entry name" value="FtsX_ECD"/>
    <property type="match status" value="1"/>
</dbReference>
<evidence type="ECO:0000256" key="3">
    <source>
        <dbReference type="ARBA" id="ARBA00011160"/>
    </source>
</evidence>
<evidence type="ECO:0000256" key="6">
    <source>
        <dbReference type="ARBA" id="ARBA00022519"/>
    </source>
</evidence>
<dbReference type="InterPro" id="IPR047590">
    <property type="entry name" value="FtsX_proteobact-type"/>
</dbReference>
<evidence type="ECO:0000256" key="10">
    <source>
        <dbReference type="ARBA" id="ARBA00023136"/>
    </source>
</evidence>
<keyword evidence="18" id="KW-1185">Reference proteome</keyword>
<dbReference type="STRING" id="395493.BegalDRAFT_1376"/>
<feature type="transmembrane region" description="Helical" evidence="14">
    <location>
        <begin position="310"/>
        <end position="332"/>
    </location>
</feature>
<keyword evidence="8 14" id="KW-0812">Transmembrane</keyword>
<feature type="transmembrane region" description="Helical" evidence="14">
    <location>
        <begin position="214"/>
        <end position="234"/>
    </location>
</feature>
<evidence type="ECO:0000256" key="13">
    <source>
        <dbReference type="SAM" id="MobiDB-lite"/>
    </source>
</evidence>
<dbReference type="Gene3D" id="3.30.70.3040">
    <property type="match status" value="1"/>
</dbReference>
<keyword evidence="9 14" id="KW-1133">Transmembrane helix</keyword>
<proteinExistence type="inferred from homology"/>
<feature type="region of interest" description="Disordered" evidence="13">
    <location>
        <begin position="1"/>
        <end position="31"/>
    </location>
</feature>
<evidence type="ECO:0000256" key="11">
    <source>
        <dbReference type="ARBA" id="ARBA00023306"/>
    </source>
</evidence>
<evidence type="ECO:0000313" key="17">
    <source>
        <dbReference type="EMBL" id="EIJ42270.1"/>
    </source>
</evidence>
<gene>
    <name evidence="17" type="ORF">BegalDRAFT_1376</name>
</gene>
<dbReference type="PANTHER" id="PTHR47755">
    <property type="entry name" value="CELL DIVISION PROTEIN FTSX"/>
    <property type="match status" value="1"/>
</dbReference>
<feature type="domain" description="FtsX extracellular" evidence="16">
    <location>
        <begin position="96"/>
        <end position="191"/>
    </location>
</feature>
<evidence type="ECO:0000256" key="9">
    <source>
        <dbReference type="ARBA" id="ARBA00022989"/>
    </source>
</evidence>
<feature type="transmembrane region" description="Helical" evidence="14">
    <location>
        <begin position="267"/>
        <end position="290"/>
    </location>
</feature>
<evidence type="ECO:0000256" key="12">
    <source>
        <dbReference type="PIRNR" id="PIRNR003097"/>
    </source>
</evidence>
<dbReference type="RefSeq" id="WP_002685071.1">
    <property type="nucleotide sequence ID" value="NZ_JH600070.1"/>
</dbReference>
<keyword evidence="11 12" id="KW-0131">Cell cycle</keyword>
<dbReference type="PIRSF" id="PIRSF003097">
    <property type="entry name" value="FtsX"/>
    <property type="match status" value="1"/>
</dbReference>
<evidence type="ECO:0000256" key="14">
    <source>
        <dbReference type="SAM" id="Phobius"/>
    </source>
</evidence>
<evidence type="ECO:0000256" key="2">
    <source>
        <dbReference type="ARBA" id="ARBA00007379"/>
    </source>
</evidence>
<feature type="transmembrane region" description="Helical" evidence="14">
    <location>
        <begin position="58"/>
        <end position="81"/>
    </location>
</feature>
<evidence type="ECO:0000259" key="15">
    <source>
        <dbReference type="Pfam" id="PF02687"/>
    </source>
</evidence>
<dbReference type="HOGENOM" id="CLU_073546_0_0_6"/>
<evidence type="ECO:0000256" key="5">
    <source>
        <dbReference type="ARBA" id="ARBA00022475"/>
    </source>
</evidence>
<comment type="subunit">
    <text evidence="3">Forms a membrane-associated complex with FtsE.</text>
</comment>
<dbReference type="NCBIfam" id="TIGR00439">
    <property type="entry name" value="FtsX_Gneg"/>
    <property type="match status" value="1"/>
</dbReference>
<dbReference type="GO" id="GO:0005886">
    <property type="term" value="C:plasma membrane"/>
    <property type="evidence" value="ECO:0007669"/>
    <property type="project" value="UniProtKB-SubCell"/>
</dbReference>
<dbReference type="Proteomes" id="UP000005744">
    <property type="component" value="Unassembled WGS sequence"/>
</dbReference>
<comment type="function">
    <text evidence="12">Part of the ABC transporter FtsEX involved in cellular division.</text>
</comment>
<sequence length="342" mass="37858">MKRPHSATRTNRQPPANTTTAQRPKKASPTEPEFHNAWLAHHLYVLFSSLGQLARSPFASLMTAAVLGIALALPTGLYLLLENARHISQAWGGTAQISLFLKSDVDDTRAQTLAEEIYQKEGVQNLRFISRVEALNEYKELSGFADAINALDSNPLPAVIVIQTTSQAVNKAGLPTGDETLLNELRALPEVELAQYDMQWLNRLFAMMAVVQRGVWILGGLLALTVLLVIGNTIRLSIDNRRDEIEINKLFGATDAFIRRPFLYGGFWYGLAGGIIAWLLVTVAFVFLQSPVNSLIALYHSEFQLITLDILTTLKLLLISILLGLMGAWLAVGRHLRDIQPH</sequence>
<dbReference type="PANTHER" id="PTHR47755:SF1">
    <property type="entry name" value="CELL DIVISION PROTEIN FTSX"/>
    <property type="match status" value="1"/>
</dbReference>
<feature type="compositionally biased region" description="Polar residues" evidence="13">
    <location>
        <begin position="7"/>
        <end position="22"/>
    </location>
</feature>
<keyword evidence="6 12" id="KW-0997">Cell inner membrane</keyword>
<comment type="similarity">
    <text evidence="2 12">Belongs to the ABC-4 integral membrane protein family. FtsX subfamily.</text>
</comment>
<dbReference type="AlphaFoldDB" id="I3CF77"/>